<dbReference type="SUPFAM" id="SSF89550">
    <property type="entry name" value="PHP domain-like"/>
    <property type="match status" value="1"/>
</dbReference>
<dbReference type="EMBL" id="ALYF01000003">
    <property type="protein sequence ID" value="EJW21348.1"/>
    <property type="molecule type" value="Genomic_DNA"/>
</dbReference>
<dbReference type="OrthoDB" id="543560at2"/>
<organism evidence="2 3">
    <name type="scientific">alpha proteobacterium IMCC14465</name>
    <dbReference type="NCBI Taxonomy" id="1220535"/>
    <lineage>
        <taxon>Bacteria</taxon>
        <taxon>Pseudomonadati</taxon>
        <taxon>Pseudomonadota</taxon>
        <taxon>Alphaproteobacteria</taxon>
        <taxon>PS1 clade</taxon>
    </lineage>
</organism>
<dbReference type="AlphaFoldDB" id="J9DGU8"/>
<evidence type="ECO:0000313" key="3">
    <source>
        <dbReference type="Proteomes" id="UP000004836"/>
    </source>
</evidence>
<feature type="transmembrane region" description="Helical" evidence="1">
    <location>
        <begin position="12"/>
        <end position="37"/>
    </location>
</feature>
<protein>
    <recommendedName>
        <fullName evidence="4">DUF3604 domain-containing protein</fullName>
    </recommendedName>
</protein>
<dbReference type="InterPro" id="IPR016195">
    <property type="entry name" value="Pol/histidinol_Pase-like"/>
</dbReference>
<dbReference type="STRING" id="1220535.IMCC14465_11440"/>
<keyword evidence="1" id="KW-0472">Membrane</keyword>
<gene>
    <name evidence="2" type="ORF">IMCC14465_11440</name>
</gene>
<keyword evidence="1" id="KW-0812">Transmembrane</keyword>
<dbReference type="InterPro" id="IPR022028">
    <property type="entry name" value="DUF3604"/>
</dbReference>
<evidence type="ECO:0008006" key="4">
    <source>
        <dbReference type="Google" id="ProtNLM"/>
    </source>
</evidence>
<sequence length="755" mass="84635">MSDNIKSSHSSNIAKILSGIFLGIILFAGLYVAGVYLDLYGKTRDAGVIQADGLATEIISQRVDAQQAAIGQMDENDEAQILFGDLHVHSTFSTDAFLWSMPLYGGEGVYPIADACDYARYCSGIDFWAITDHAEATTKKRWSQAKQSLRDCNARAGDPANPDMISYLGFEWSQVGPTPETHYGHKNVIFEGLDDEELSLRPIASGGLATEVLRNQSSNMMPRTTAFLDFENRQVYYDIRKYLAEIGEAPSCDPTVPSNELPADCFEIAETPGELIERLAQQNLNPLIIPHGSSWGFYTPFRTTWDKQLKTAMYPEKFKLIEIMSGHGNSEEYRDYKNAIPGEDGMLACPEPTENFTPLCHRAGDILMERCSASGETQEVCEERAEYARFASVNMITAGHLAIGASEPSEWLDAGQCIDCFRPSFNHRPGTSIQYGLAISNFDDPDDIKRFNWGFISASDNHRARPGTGYKPAQRLRTTEMARIESDFLIDMMRQTDEEYAEAELVTLEERRGDLSFNMLEVERQGSYWTTGGLAAVHTPSRDRESVFNAMENRQVYATSGPRILLWFDMKTDKETIRMGGSTQTDTNPTFTVKAVGDFDQLAGCPTHVVDNLGAQRVQKLCGGECYNPSDERLPITRIEIIRIKPQITPDEKISDLIEDPWLVHKCDASREGCQFSFTDEDFVKDGRDTTYYARAIQSPTQVINADPLRCDYDEAGQCIKVNLCYGDYRQDVNDQCDDPSEERAWSSPIYVSFE</sequence>
<keyword evidence="1" id="KW-1133">Transmembrane helix</keyword>
<proteinExistence type="predicted"/>
<evidence type="ECO:0000313" key="2">
    <source>
        <dbReference type="EMBL" id="EJW21348.1"/>
    </source>
</evidence>
<reference evidence="2 3" key="1">
    <citation type="journal article" date="2012" name="J. Bacteriol.">
        <title>Genome Sequence of Strain IMCC14465, Isolated from the East Sea, Belonging to the PS1 Clade of Alphaproteobacteria.</title>
        <authorList>
            <person name="Yang S.J."/>
            <person name="Kang I."/>
            <person name="Cho J.C."/>
        </authorList>
    </citation>
    <scope>NUCLEOTIDE SEQUENCE [LARGE SCALE GENOMIC DNA]</scope>
    <source>
        <strain evidence="2 3">IMCC14465</strain>
    </source>
</reference>
<comment type="caution">
    <text evidence="2">The sequence shown here is derived from an EMBL/GenBank/DDBJ whole genome shotgun (WGS) entry which is preliminary data.</text>
</comment>
<dbReference type="Proteomes" id="UP000004836">
    <property type="component" value="Unassembled WGS sequence"/>
</dbReference>
<name>J9DGU8_9PROT</name>
<accession>J9DGU8</accession>
<evidence type="ECO:0000256" key="1">
    <source>
        <dbReference type="SAM" id="Phobius"/>
    </source>
</evidence>
<keyword evidence="3" id="KW-1185">Reference proteome</keyword>
<dbReference type="Pfam" id="PF12228">
    <property type="entry name" value="DUF3604"/>
    <property type="match status" value="2"/>
</dbReference>
<dbReference type="PATRIC" id="fig|1220535.3.peg.1138"/>
<dbReference type="Gene3D" id="3.20.20.140">
    <property type="entry name" value="Metal-dependent hydrolases"/>
    <property type="match status" value="1"/>
</dbReference>
<dbReference type="eggNOG" id="ENOG502ZB7U">
    <property type="taxonomic scope" value="Bacteria"/>
</dbReference>